<protein>
    <submittedName>
        <fullName evidence="1">Uncharacterized protein</fullName>
    </submittedName>
</protein>
<dbReference type="OrthoDB" id="4206278at2759"/>
<evidence type="ECO:0000313" key="2">
    <source>
        <dbReference type="Proteomes" id="UP000187203"/>
    </source>
</evidence>
<organism evidence="1 2">
    <name type="scientific">Corchorus olitorius</name>
    <dbReference type="NCBI Taxonomy" id="93759"/>
    <lineage>
        <taxon>Eukaryota</taxon>
        <taxon>Viridiplantae</taxon>
        <taxon>Streptophyta</taxon>
        <taxon>Embryophyta</taxon>
        <taxon>Tracheophyta</taxon>
        <taxon>Spermatophyta</taxon>
        <taxon>Magnoliopsida</taxon>
        <taxon>eudicotyledons</taxon>
        <taxon>Gunneridae</taxon>
        <taxon>Pentapetalae</taxon>
        <taxon>rosids</taxon>
        <taxon>malvids</taxon>
        <taxon>Malvales</taxon>
        <taxon>Malvaceae</taxon>
        <taxon>Grewioideae</taxon>
        <taxon>Apeibeae</taxon>
        <taxon>Corchorus</taxon>
    </lineage>
</organism>
<proteinExistence type="predicted"/>
<gene>
    <name evidence="1" type="ORF">COLO4_10336</name>
</gene>
<reference evidence="2" key="1">
    <citation type="submission" date="2013-09" db="EMBL/GenBank/DDBJ databases">
        <title>Corchorus olitorius genome sequencing.</title>
        <authorList>
            <person name="Alam M."/>
            <person name="Haque M.S."/>
            <person name="Islam M.S."/>
            <person name="Emdad E.M."/>
            <person name="Islam M.M."/>
            <person name="Ahmed B."/>
            <person name="Halim A."/>
            <person name="Hossen Q.M.M."/>
            <person name="Hossain M.Z."/>
            <person name="Ahmed R."/>
            <person name="Khan M.M."/>
            <person name="Islam R."/>
            <person name="Rashid M.M."/>
            <person name="Khan S.A."/>
            <person name="Rahman M.S."/>
            <person name="Alam M."/>
            <person name="Yahiya A.S."/>
            <person name="Khan M.S."/>
            <person name="Azam M.S."/>
            <person name="Haque T."/>
            <person name="Lashkar M.Z.H."/>
            <person name="Akhand A.I."/>
            <person name="Morshed G."/>
            <person name="Roy S."/>
            <person name="Uddin K.S."/>
            <person name="Rabeya T."/>
            <person name="Hossain A.S."/>
            <person name="Chowdhury A."/>
            <person name="Snigdha A.R."/>
            <person name="Mortoza M.S."/>
            <person name="Matin S.A."/>
            <person name="Hoque S.M.E."/>
            <person name="Islam M.K."/>
            <person name="Roy D.K."/>
            <person name="Haider R."/>
            <person name="Moosa M.M."/>
            <person name="Elias S.M."/>
            <person name="Hasan A.M."/>
            <person name="Jahan S."/>
            <person name="Shafiuddin M."/>
            <person name="Mahmood N."/>
            <person name="Shommy N.S."/>
        </authorList>
    </citation>
    <scope>NUCLEOTIDE SEQUENCE [LARGE SCALE GENOMIC DNA]</scope>
    <source>
        <strain evidence="2">cv. O-4</strain>
    </source>
</reference>
<dbReference type="Proteomes" id="UP000187203">
    <property type="component" value="Unassembled WGS sequence"/>
</dbReference>
<dbReference type="EMBL" id="AWUE01014475">
    <property type="protein sequence ID" value="OMP03575.1"/>
    <property type="molecule type" value="Genomic_DNA"/>
</dbReference>
<accession>A0A1R3K904</accession>
<evidence type="ECO:0000313" key="1">
    <source>
        <dbReference type="EMBL" id="OMP03575.1"/>
    </source>
</evidence>
<name>A0A1R3K904_9ROSI</name>
<dbReference type="AlphaFoldDB" id="A0A1R3K904"/>
<comment type="caution">
    <text evidence="1">The sequence shown here is derived from an EMBL/GenBank/DDBJ whole genome shotgun (WGS) entry which is preliminary data.</text>
</comment>
<sequence length="39" mass="4152">MLVEYVALIYKTGSDFAATSIGNSRGSNPIALSSTWSSR</sequence>
<keyword evidence="2" id="KW-1185">Reference proteome</keyword>